<dbReference type="InterPro" id="IPR036291">
    <property type="entry name" value="NAD(P)-bd_dom_sf"/>
</dbReference>
<dbReference type="EMBL" id="BGPR01000049">
    <property type="protein sequence ID" value="GBL86575.1"/>
    <property type="molecule type" value="Genomic_DNA"/>
</dbReference>
<organism evidence="1 2">
    <name type="scientific">Araneus ventricosus</name>
    <name type="common">Orbweaver spider</name>
    <name type="synonym">Epeira ventricosa</name>
    <dbReference type="NCBI Taxonomy" id="182803"/>
    <lineage>
        <taxon>Eukaryota</taxon>
        <taxon>Metazoa</taxon>
        <taxon>Ecdysozoa</taxon>
        <taxon>Arthropoda</taxon>
        <taxon>Chelicerata</taxon>
        <taxon>Arachnida</taxon>
        <taxon>Araneae</taxon>
        <taxon>Araneomorphae</taxon>
        <taxon>Entelegynae</taxon>
        <taxon>Araneoidea</taxon>
        <taxon>Araneidae</taxon>
        <taxon>Araneus</taxon>
    </lineage>
</organism>
<evidence type="ECO:0000313" key="1">
    <source>
        <dbReference type="EMBL" id="GBL86575.1"/>
    </source>
</evidence>
<dbReference type="PANTHER" id="PTHR43313:SF1">
    <property type="entry name" value="3BETA-HYDROXYSTEROID DEHYDROGENASE DHS-16"/>
    <property type="match status" value="1"/>
</dbReference>
<dbReference type="GO" id="GO:0016491">
    <property type="term" value="F:oxidoreductase activity"/>
    <property type="evidence" value="ECO:0007669"/>
    <property type="project" value="TreeGrafter"/>
</dbReference>
<dbReference type="Gene3D" id="3.40.50.720">
    <property type="entry name" value="NAD(P)-binding Rossmann-like Domain"/>
    <property type="match status" value="1"/>
</dbReference>
<sequence length="151" mass="17510">MGAYYMSKHAAVAFNDCLRREMEVWGVRVISIEPDFFGTPLLDDNIVNKMMDKTFSSLSDDIISDYGDDYLQAFKTTKKYLFYFANSSPKKVIDALDCAVTLKYPDAIYEPRASTFTTIFEFVYVRMRPDWQDFIIKVAHIILRLPKPKTS</sequence>
<proteinExistence type="predicted"/>
<dbReference type="Proteomes" id="UP000499080">
    <property type="component" value="Unassembled WGS sequence"/>
</dbReference>
<dbReference type="SUPFAM" id="SSF51735">
    <property type="entry name" value="NAD(P)-binding Rossmann-fold domains"/>
    <property type="match status" value="1"/>
</dbReference>
<accession>A0A4Y2B5I4</accession>
<protein>
    <submittedName>
        <fullName evidence="1">Uncharacterized protein</fullName>
    </submittedName>
</protein>
<gene>
    <name evidence="1" type="ORF">AVEN_194830_1</name>
</gene>
<comment type="caution">
    <text evidence="1">The sequence shown here is derived from an EMBL/GenBank/DDBJ whole genome shotgun (WGS) entry which is preliminary data.</text>
</comment>
<evidence type="ECO:0000313" key="2">
    <source>
        <dbReference type="Proteomes" id="UP000499080"/>
    </source>
</evidence>
<name>A0A4Y2B5I4_ARAVE</name>
<dbReference type="PANTHER" id="PTHR43313">
    <property type="entry name" value="SHORT-CHAIN DEHYDROGENASE/REDUCTASE FAMILY 9C"/>
    <property type="match status" value="1"/>
</dbReference>
<dbReference type="AlphaFoldDB" id="A0A4Y2B5I4"/>
<keyword evidence="2" id="KW-1185">Reference proteome</keyword>
<dbReference type="GO" id="GO:0008202">
    <property type="term" value="P:steroid metabolic process"/>
    <property type="evidence" value="ECO:0007669"/>
    <property type="project" value="TreeGrafter"/>
</dbReference>
<reference evidence="1 2" key="1">
    <citation type="journal article" date="2019" name="Sci. Rep.">
        <title>Orb-weaving spider Araneus ventricosus genome elucidates the spidroin gene catalogue.</title>
        <authorList>
            <person name="Kono N."/>
            <person name="Nakamura H."/>
            <person name="Ohtoshi R."/>
            <person name="Moran D.A.P."/>
            <person name="Shinohara A."/>
            <person name="Yoshida Y."/>
            <person name="Fujiwara M."/>
            <person name="Mori M."/>
            <person name="Tomita M."/>
            <person name="Arakawa K."/>
        </authorList>
    </citation>
    <scope>NUCLEOTIDE SEQUENCE [LARGE SCALE GENOMIC DNA]</scope>
</reference>